<feature type="region of interest" description="Disordered" evidence="2">
    <location>
        <begin position="216"/>
        <end position="271"/>
    </location>
</feature>
<feature type="compositionally biased region" description="Low complexity" evidence="2">
    <location>
        <begin position="860"/>
        <end position="872"/>
    </location>
</feature>
<dbReference type="EMBL" id="LGRX02033271">
    <property type="protein sequence ID" value="KAK3241959.1"/>
    <property type="molecule type" value="Genomic_DNA"/>
</dbReference>
<keyword evidence="1" id="KW-0863">Zinc-finger</keyword>
<proteinExistence type="predicted"/>
<evidence type="ECO:0000313" key="4">
    <source>
        <dbReference type="EMBL" id="KAK3241959.1"/>
    </source>
</evidence>
<protein>
    <recommendedName>
        <fullName evidence="3">CCHC-type domain-containing protein</fullName>
    </recommendedName>
</protein>
<accession>A0AAE0EVQ6</accession>
<reference evidence="4 5" key="1">
    <citation type="journal article" date="2015" name="Genome Biol. Evol.">
        <title>Comparative Genomics of a Bacterivorous Green Alga Reveals Evolutionary Causalities and Consequences of Phago-Mixotrophic Mode of Nutrition.</title>
        <authorList>
            <person name="Burns J.A."/>
            <person name="Paasch A."/>
            <person name="Narechania A."/>
            <person name="Kim E."/>
        </authorList>
    </citation>
    <scope>NUCLEOTIDE SEQUENCE [LARGE SCALE GENOMIC DNA]</scope>
    <source>
        <strain evidence="4 5">PLY_AMNH</strain>
    </source>
</reference>
<evidence type="ECO:0000256" key="1">
    <source>
        <dbReference type="PROSITE-ProRule" id="PRU00047"/>
    </source>
</evidence>
<comment type="caution">
    <text evidence="4">The sequence shown here is derived from an EMBL/GenBank/DDBJ whole genome shotgun (WGS) entry which is preliminary data.</text>
</comment>
<dbReference type="InterPro" id="IPR001878">
    <property type="entry name" value="Znf_CCHC"/>
</dbReference>
<keyword evidence="1" id="KW-0862">Zinc</keyword>
<keyword evidence="5" id="KW-1185">Reference proteome</keyword>
<feature type="compositionally biased region" description="Low complexity" evidence="2">
    <location>
        <begin position="509"/>
        <end position="534"/>
    </location>
</feature>
<dbReference type="GO" id="GO:0008270">
    <property type="term" value="F:zinc ion binding"/>
    <property type="evidence" value="ECO:0007669"/>
    <property type="project" value="UniProtKB-KW"/>
</dbReference>
<evidence type="ECO:0000256" key="2">
    <source>
        <dbReference type="SAM" id="MobiDB-lite"/>
    </source>
</evidence>
<feature type="compositionally biased region" description="Basic residues" evidence="2">
    <location>
        <begin position="542"/>
        <end position="567"/>
    </location>
</feature>
<feature type="compositionally biased region" description="Polar residues" evidence="2">
    <location>
        <begin position="235"/>
        <end position="264"/>
    </location>
</feature>
<dbReference type="GO" id="GO:0003676">
    <property type="term" value="F:nucleic acid binding"/>
    <property type="evidence" value="ECO:0007669"/>
    <property type="project" value="InterPro"/>
</dbReference>
<feature type="region of interest" description="Disordered" evidence="2">
    <location>
        <begin position="860"/>
        <end position="918"/>
    </location>
</feature>
<feature type="region of interest" description="Disordered" evidence="2">
    <location>
        <begin position="1279"/>
        <end position="1299"/>
    </location>
</feature>
<dbReference type="Proteomes" id="UP001190700">
    <property type="component" value="Unassembled WGS sequence"/>
</dbReference>
<feature type="compositionally biased region" description="Pro residues" evidence="2">
    <location>
        <begin position="873"/>
        <end position="887"/>
    </location>
</feature>
<evidence type="ECO:0000259" key="3">
    <source>
        <dbReference type="PROSITE" id="PS50158"/>
    </source>
</evidence>
<feature type="region of interest" description="Disordered" evidence="2">
    <location>
        <begin position="684"/>
        <end position="719"/>
    </location>
</feature>
<name>A0AAE0EVQ6_9CHLO</name>
<sequence>MGVICNLLSPEQNSYSAPMNLHPGAPGSVPVAGLPYGTIFPPMNPYGAPPQLYSHSAFPAVPLGADSARNLLPQHVQGALCAGIGASGVAAVPALGSGALSPQLEVLYQQQQLQQLQQQHLARQYELNVLHQQLQLQPRQLHTDFAQHTQSDEEFPELPRSEERSRRAAELLATTFSGEHQDWSQRCQTQLKRTEALTAEVQSRLKSGALSIRKLREQQDQQPKYLPVKEAVPSVSASGTAPCQPTKQKTALSGSVSGTSSKQQPSKKAVSSAVSSSEAALNVVSGGAPALTSTVSVDVPAEGAARAPAHTTAKETASGAVSNRQSKKAASSDSASKQWLSEEAVLFRIHSSMGKHRKARVVRWEENLDQLWSDHSGESAGSPTSSPVRLQLVVASSSERESLRRWFQKEPRTRHGSLKWYLATADQLRILKAQVSPQEYRRMLRHGALRHEGGVPVKHFAGVNFGQARKLEKDEYPVQHNNFAALSDLQSQELSPPPGFPAKPRYPARSSSEDSTSSGSSQPSSSSGSGSSDEGGSEGRSRGRRRYKKKKPKKPKKQKQRKSKKVDKGKAAVVEEDFEMASELAVQTLFKDKALRDQAFECLPEERQQAIARAMARGEEVRWEQEGWEAMMDTQRLLLGGSSPSPSRVVPPTPEESELIWYEHTKVQHPTLSAEDAWQLAVHNRSRARSPAPHAANSGEASGSASSEKSSNPVASGSASSSIEALEDWQYPAVPITVEQGIREHVRQRGASEEEASSIAAKYVNRAVSYGITGNHEAAGYLSSPVMQLLGHRSDREVPVGAGCSRCGRVLPHPSSRIWDIMLGRSRACVQVPLCQECTKPPWTGALSFLPQIPVPEKAALLPQPDPLSSSPSSPPKQPQAPPPSPPSEQSQALHHRRGMDQESSGPMRRPPGLDPERFDHAKLKELEAEDRLLSSLRKLRDRITIYTCPLDNSSEGKSPGHMLQPLKLLMRELQDYFKESQVVRALSKKKVCENKDSNDTATVTTVPEELRLIIRDRVTGSAQGLLNQKVQADQMKSLSDMIGTLARACVSDAHLSILPSMLSRVRQVTGRNSGRNARSFHHALMEAFELLELLHEHGITGPVSRATLPGIFLSGLSPDLHARVHKELMGKVDFTQVSDPVGWEAELLRQYVEQATLEERKDPTGLKINREQSPFPLAVLTECLDDLEPCVEQCNALPAATPPASVEGRQLPGSSTFTGCRKCKSKDHLARDCPQQHDIQKKAAWVKCIWDEAFETFENAGTQPELVEEMFAVVAQTRMPSFGEGEEPRASPSPSRRD</sequence>
<feature type="domain" description="CCHC-type" evidence="3">
    <location>
        <begin position="1221"/>
        <end position="1236"/>
    </location>
</feature>
<feature type="region of interest" description="Disordered" evidence="2">
    <location>
        <begin position="304"/>
        <end position="335"/>
    </location>
</feature>
<feature type="region of interest" description="Disordered" evidence="2">
    <location>
        <begin position="487"/>
        <end position="571"/>
    </location>
</feature>
<gene>
    <name evidence="4" type="ORF">CYMTET_48319</name>
</gene>
<evidence type="ECO:0000313" key="5">
    <source>
        <dbReference type="Proteomes" id="UP001190700"/>
    </source>
</evidence>
<dbReference type="SMART" id="SM00343">
    <property type="entry name" value="ZnF_C2HC"/>
    <property type="match status" value="1"/>
</dbReference>
<dbReference type="PROSITE" id="PS50158">
    <property type="entry name" value="ZF_CCHC"/>
    <property type="match status" value="1"/>
</dbReference>
<organism evidence="4 5">
    <name type="scientific">Cymbomonas tetramitiformis</name>
    <dbReference type="NCBI Taxonomy" id="36881"/>
    <lineage>
        <taxon>Eukaryota</taxon>
        <taxon>Viridiplantae</taxon>
        <taxon>Chlorophyta</taxon>
        <taxon>Pyramimonadophyceae</taxon>
        <taxon>Pyramimonadales</taxon>
        <taxon>Pyramimonadaceae</taxon>
        <taxon>Cymbomonas</taxon>
    </lineage>
</organism>
<keyword evidence="1" id="KW-0479">Metal-binding</keyword>
<feature type="compositionally biased region" description="Low complexity" evidence="2">
    <location>
        <begin position="689"/>
        <end position="719"/>
    </location>
</feature>